<evidence type="ECO:0000256" key="1">
    <source>
        <dbReference type="ARBA" id="ARBA00001964"/>
    </source>
</evidence>
<dbReference type="GO" id="GO:0007584">
    <property type="term" value="P:response to nutrient"/>
    <property type="evidence" value="ECO:0007669"/>
    <property type="project" value="TreeGrafter"/>
</dbReference>
<accession>A0A4S8KTE9</accession>
<evidence type="ECO:0000313" key="7">
    <source>
        <dbReference type="Proteomes" id="UP000297245"/>
    </source>
</evidence>
<sequence length="346" mass="38397">MAIVLKRSMIGGGKVSRKRQERTTRESALRTSRLSCTEDGLATSVTMVGGRETRKINTYQALRDAYLSAVVFGVFRCTMGLGEDFALERVFNTPLTEQGIVGFGTGLAATGHTAIAKIQFADYILLAFDQDPAKVRYCSGGQYNIGGLTVRTPTMSVVWTGGFYYSQSPEGFFMDAAGLNIVILRSLIKAKESLLSSIRDSNPVVFTEAKILYRSACRYQVPIDHFSLPLKHAETLIPGNDMTVLTWRNPAYHCEMAIHMLANPPPSIEQHILSSLRSIKTELIDFRIILPWNIVTVTESVSRTGRLVIVHEADWTLGVGTEISAQIQKRCFSKLDAPVWHVTSWE</sequence>
<dbReference type="PANTHER" id="PTHR42980">
    <property type="entry name" value="2-OXOISOVALERATE DEHYDROGENASE SUBUNIT BETA-RELATED"/>
    <property type="match status" value="1"/>
</dbReference>
<feature type="domain" description="Transketolase-like pyrimidine-binding" evidence="5">
    <location>
        <begin position="56"/>
        <end position="215"/>
    </location>
</feature>
<evidence type="ECO:0000256" key="4">
    <source>
        <dbReference type="ARBA" id="ARBA00051764"/>
    </source>
</evidence>
<keyword evidence="3" id="KW-0560">Oxidoreductase</keyword>
<reference evidence="6 7" key="1">
    <citation type="journal article" date="2019" name="Nat. Ecol. Evol.">
        <title>Megaphylogeny resolves global patterns of mushroom evolution.</title>
        <authorList>
            <person name="Varga T."/>
            <person name="Krizsan K."/>
            <person name="Foldi C."/>
            <person name="Dima B."/>
            <person name="Sanchez-Garcia M."/>
            <person name="Sanchez-Ramirez S."/>
            <person name="Szollosi G.J."/>
            <person name="Szarkandi J.G."/>
            <person name="Papp V."/>
            <person name="Albert L."/>
            <person name="Andreopoulos W."/>
            <person name="Angelini C."/>
            <person name="Antonin V."/>
            <person name="Barry K.W."/>
            <person name="Bougher N.L."/>
            <person name="Buchanan P."/>
            <person name="Buyck B."/>
            <person name="Bense V."/>
            <person name="Catcheside P."/>
            <person name="Chovatia M."/>
            <person name="Cooper J."/>
            <person name="Damon W."/>
            <person name="Desjardin D."/>
            <person name="Finy P."/>
            <person name="Geml J."/>
            <person name="Haridas S."/>
            <person name="Hughes K."/>
            <person name="Justo A."/>
            <person name="Karasinski D."/>
            <person name="Kautmanova I."/>
            <person name="Kiss B."/>
            <person name="Kocsube S."/>
            <person name="Kotiranta H."/>
            <person name="LaButti K.M."/>
            <person name="Lechner B.E."/>
            <person name="Liimatainen K."/>
            <person name="Lipzen A."/>
            <person name="Lukacs Z."/>
            <person name="Mihaltcheva S."/>
            <person name="Morgado L.N."/>
            <person name="Niskanen T."/>
            <person name="Noordeloos M.E."/>
            <person name="Ohm R.A."/>
            <person name="Ortiz-Santana B."/>
            <person name="Ovrebo C."/>
            <person name="Racz N."/>
            <person name="Riley R."/>
            <person name="Savchenko A."/>
            <person name="Shiryaev A."/>
            <person name="Soop K."/>
            <person name="Spirin V."/>
            <person name="Szebenyi C."/>
            <person name="Tomsovsky M."/>
            <person name="Tulloss R.E."/>
            <person name="Uehling J."/>
            <person name="Grigoriev I.V."/>
            <person name="Vagvolgyi C."/>
            <person name="Papp T."/>
            <person name="Martin F.M."/>
            <person name="Miettinen O."/>
            <person name="Hibbett D.S."/>
            <person name="Nagy L.G."/>
        </authorList>
    </citation>
    <scope>NUCLEOTIDE SEQUENCE [LARGE SCALE GENOMIC DNA]</scope>
    <source>
        <strain evidence="6 7">CBS 962.96</strain>
    </source>
</reference>
<dbReference type="SUPFAM" id="SSF52518">
    <property type="entry name" value="Thiamin diphosphate-binding fold (THDP-binding)"/>
    <property type="match status" value="1"/>
</dbReference>
<dbReference type="Pfam" id="PF02780">
    <property type="entry name" value="Transketolase_C"/>
    <property type="match status" value="1"/>
</dbReference>
<dbReference type="InterPro" id="IPR005475">
    <property type="entry name" value="Transketolase-like_Pyr-bd"/>
</dbReference>
<evidence type="ECO:0000256" key="3">
    <source>
        <dbReference type="ARBA" id="ARBA00023002"/>
    </source>
</evidence>
<gene>
    <name evidence="6" type="ORF">K435DRAFT_823967</name>
</gene>
<comment type="cofactor">
    <cofactor evidence="1">
        <name>thiamine diphosphate</name>
        <dbReference type="ChEBI" id="CHEBI:58937"/>
    </cofactor>
</comment>
<name>A0A4S8KTE9_DENBC</name>
<dbReference type="GO" id="GO:0009083">
    <property type="term" value="P:branched-chain amino acid catabolic process"/>
    <property type="evidence" value="ECO:0007669"/>
    <property type="project" value="TreeGrafter"/>
</dbReference>
<evidence type="ECO:0000259" key="5">
    <source>
        <dbReference type="SMART" id="SM00861"/>
    </source>
</evidence>
<comment type="catalytic activity">
    <reaction evidence="4">
        <text>N(6)-[(R)-lipoyl]-L-lysyl-[protein] + 3-methyl-2-oxobutanoate + H(+) = N(6)-[(R)-S(8)-2-methylpropanoyldihydrolipoyl]-L-lysyl-[protein] + CO2</text>
        <dbReference type="Rhea" id="RHEA:13457"/>
        <dbReference type="Rhea" id="RHEA-COMP:10474"/>
        <dbReference type="Rhea" id="RHEA-COMP:10497"/>
        <dbReference type="ChEBI" id="CHEBI:11851"/>
        <dbReference type="ChEBI" id="CHEBI:15378"/>
        <dbReference type="ChEBI" id="CHEBI:16526"/>
        <dbReference type="ChEBI" id="CHEBI:83099"/>
        <dbReference type="ChEBI" id="CHEBI:83142"/>
        <dbReference type="EC" id="1.2.4.4"/>
    </reaction>
    <physiologicalReaction direction="left-to-right" evidence="4">
        <dbReference type="Rhea" id="RHEA:13458"/>
    </physiologicalReaction>
</comment>
<dbReference type="EMBL" id="ML180093">
    <property type="protein sequence ID" value="THU79013.1"/>
    <property type="molecule type" value="Genomic_DNA"/>
</dbReference>
<protein>
    <recommendedName>
        <fullName evidence="2">3-methyl-2-oxobutanoate dehydrogenase (2-methylpropanoyl-transferring)</fullName>
        <ecNumber evidence="2">1.2.4.4</ecNumber>
    </recommendedName>
</protein>
<dbReference type="SMART" id="SM00861">
    <property type="entry name" value="Transket_pyr"/>
    <property type="match status" value="1"/>
</dbReference>
<dbReference type="SUPFAM" id="SSF52922">
    <property type="entry name" value="TK C-terminal domain-like"/>
    <property type="match status" value="1"/>
</dbReference>
<keyword evidence="7" id="KW-1185">Reference proteome</keyword>
<dbReference type="InterPro" id="IPR033248">
    <property type="entry name" value="Transketolase_C"/>
</dbReference>
<dbReference type="GO" id="GO:0006091">
    <property type="term" value="P:generation of precursor metabolites and energy"/>
    <property type="evidence" value="ECO:0007669"/>
    <property type="project" value="UniProtKB-ARBA"/>
</dbReference>
<dbReference type="AlphaFoldDB" id="A0A4S8KTE9"/>
<dbReference type="OrthoDB" id="878at2759"/>
<organism evidence="6 7">
    <name type="scientific">Dendrothele bispora (strain CBS 962.96)</name>
    <dbReference type="NCBI Taxonomy" id="1314807"/>
    <lineage>
        <taxon>Eukaryota</taxon>
        <taxon>Fungi</taxon>
        <taxon>Dikarya</taxon>
        <taxon>Basidiomycota</taxon>
        <taxon>Agaricomycotina</taxon>
        <taxon>Agaricomycetes</taxon>
        <taxon>Agaricomycetidae</taxon>
        <taxon>Agaricales</taxon>
        <taxon>Agaricales incertae sedis</taxon>
        <taxon>Dendrothele</taxon>
    </lineage>
</organism>
<dbReference type="Pfam" id="PF02779">
    <property type="entry name" value="Transket_pyr"/>
    <property type="match status" value="1"/>
</dbReference>
<proteinExistence type="predicted"/>
<evidence type="ECO:0000313" key="6">
    <source>
        <dbReference type="EMBL" id="THU79013.1"/>
    </source>
</evidence>
<dbReference type="InterPro" id="IPR009014">
    <property type="entry name" value="Transketo_C/PFOR_II"/>
</dbReference>
<dbReference type="EC" id="1.2.4.4" evidence="2"/>
<dbReference type="Gene3D" id="3.40.50.970">
    <property type="match status" value="1"/>
</dbReference>
<dbReference type="PANTHER" id="PTHR42980:SF1">
    <property type="entry name" value="2-OXOISOVALERATE DEHYDROGENASE SUBUNIT BETA, MITOCHONDRIAL"/>
    <property type="match status" value="1"/>
</dbReference>
<dbReference type="InterPro" id="IPR029061">
    <property type="entry name" value="THDP-binding"/>
</dbReference>
<dbReference type="Gene3D" id="3.40.50.920">
    <property type="match status" value="1"/>
</dbReference>
<evidence type="ECO:0000256" key="2">
    <source>
        <dbReference type="ARBA" id="ARBA00012277"/>
    </source>
</evidence>
<dbReference type="GO" id="GO:0003863">
    <property type="term" value="F:branched-chain 2-oxo acid dehydrogenase activity"/>
    <property type="evidence" value="ECO:0007669"/>
    <property type="project" value="UniProtKB-EC"/>
</dbReference>
<dbReference type="Proteomes" id="UP000297245">
    <property type="component" value="Unassembled WGS sequence"/>
</dbReference>